<name>A0A023HHN7_9EUGL</name>
<dbReference type="Gene3D" id="2.40.50.140">
    <property type="entry name" value="Nucleic acid-binding proteins"/>
    <property type="match status" value="1"/>
</dbReference>
<dbReference type="InterPro" id="IPR008991">
    <property type="entry name" value="Translation_prot_SH3-like_sf"/>
</dbReference>
<dbReference type="PIRSF" id="PIRSF002158">
    <property type="entry name" value="Ribosomal_L2"/>
    <property type="match status" value="1"/>
</dbReference>
<dbReference type="HAMAP" id="MF_01320_B">
    <property type="entry name" value="Ribosomal_uL2_B"/>
    <property type="match status" value="1"/>
</dbReference>
<feature type="domain" description="Large ribosomal subunit protein uL2 RNA-binding" evidence="7">
    <location>
        <begin position="41"/>
        <end position="117"/>
    </location>
</feature>
<dbReference type="PANTHER" id="PTHR13691:SF5">
    <property type="entry name" value="LARGE RIBOSOMAL SUBUNIT PROTEIN UL2M"/>
    <property type="match status" value="1"/>
</dbReference>
<evidence type="ECO:0000256" key="1">
    <source>
        <dbReference type="ARBA" id="ARBA00005636"/>
    </source>
</evidence>
<dbReference type="InterPro" id="IPR022666">
    <property type="entry name" value="Ribosomal_uL2_RNA-bd_dom"/>
</dbReference>
<dbReference type="AlphaFoldDB" id="A0A023HHN7"/>
<dbReference type="EMBL" id="KC684276">
    <property type="protein sequence ID" value="AGL12002.1"/>
    <property type="molecule type" value="Genomic_DNA"/>
</dbReference>
<feature type="region of interest" description="Disordered" evidence="5">
    <location>
        <begin position="225"/>
        <end position="275"/>
    </location>
</feature>
<dbReference type="Pfam" id="PF00181">
    <property type="entry name" value="Ribosomal_L2_N"/>
    <property type="match status" value="1"/>
</dbReference>
<gene>
    <name evidence="4 8" type="primary">rpl2</name>
</gene>
<dbReference type="PROSITE" id="PS00467">
    <property type="entry name" value="RIBOSOMAL_L2"/>
    <property type="match status" value="1"/>
</dbReference>
<dbReference type="NCBIfam" id="TIGR01171">
    <property type="entry name" value="rplB_bact"/>
    <property type="match status" value="1"/>
</dbReference>
<dbReference type="Pfam" id="PF03947">
    <property type="entry name" value="Ribosomal_L2_C"/>
    <property type="match status" value="1"/>
</dbReference>
<feature type="domain" description="Large ribosomal subunit protein uL2 C-terminal" evidence="6">
    <location>
        <begin position="123"/>
        <end position="252"/>
    </location>
</feature>
<geneLocation type="chloroplast" evidence="8"/>
<evidence type="ECO:0000256" key="2">
    <source>
        <dbReference type="ARBA" id="ARBA00022980"/>
    </source>
</evidence>
<evidence type="ECO:0000259" key="7">
    <source>
        <dbReference type="SMART" id="SM01383"/>
    </source>
</evidence>
<dbReference type="GO" id="GO:0019843">
    <property type="term" value="F:rRNA binding"/>
    <property type="evidence" value="ECO:0007669"/>
    <property type="project" value="UniProtKB-UniRule"/>
</dbReference>
<evidence type="ECO:0000256" key="4">
    <source>
        <dbReference type="HAMAP-Rule" id="MF_01320"/>
    </source>
</evidence>
<dbReference type="PANTHER" id="PTHR13691">
    <property type="entry name" value="RIBOSOMAL PROTEIN L2"/>
    <property type="match status" value="1"/>
</dbReference>
<dbReference type="InterPro" id="IPR005880">
    <property type="entry name" value="Ribosomal_uL2_bac/org-type"/>
</dbReference>
<dbReference type="RefSeq" id="YP_009032736.1">
    <property type="nucleotide sequence ID" value="NC_024154.1"/>
</dbReference>
<reference evidence="8" key="1">
    <citation type="journal article" date="2014" name="Phycologia">
        <title>Characterization of Euglenaformis gen. nov. and the chloroplast genome of Euglenaformis [Euglena] proxima (Euglenophyta).</title>
        <authorList>
            <person name="Bennett M.S."/>
            <person name="Wiegert K.E."/>
            <person name="Triemer R.E."/>
        </authorList>
    </citation>
    <scope>NUCLEOTIDE SEQUENCE</scope>
    <source>
        <strain evidence="8">SAG 1224-11a</strain>
    </source>
</reference>
<protein>
    <recommendedName>
        <fullName evidence="4">Large ribosomal subunit protein uL2c</fullName>
    </recommendedName>
</protein>
<dbReference type="InterPro" id="IPR014722">
    <property type="entry name" value="Rib_uL2_dom2"/>
</dbReference>
<evidence type="ECO:0000256" key="5">
    <source>
        <dbReference type="SAM" id="MobiDB-lite"/>
    </source>
</evidence>
<dbReference type="InterPro" id="IPR002171">
    <property type="entry name" value="Ribosomal_uL2"/>
</dbReference>
<keyword evidence="3 4" id="KW-0687">Ribonucleoprotein</keyword>
<keyword evidence="8" id="KW-0934">Plastid</keyword>
<dbReference type="FunFam" id="4.10.950.10:FF:000001">
    <property type="entry name" value="50S ribosomal protein L2"/>
    <property type="match status" value="1"/>
</dbReference>
<dbReference type="GO" id="GO:0005762">
    <property type="term" value="C:mitochondrial large ribosomal subunit"/>
    <property type="evidence" value="ECO:0007669"/>
    <property type="project" value="TreeGrafter"/>
</dbReference>
<dbReference type="GO" id="GO:0003735">
    <property type="term" value="F:structural constituent of ribosome"/>
    <property type="evidence" value="ECO:0007669"/>
    <property type="project" value="InterPro"/>
</dbReference>
<accession>A0A023HHN7</accession>
<dbReference type="GO" id="GO:0016740">
    <property type="term" value="F:transferase activity"/>
    <property type="evidence" value="ECO:0007669"/>
    <property type="project" value="InterPro"/>
</dbReference>
<keyword evidence="8" id="KW-0150">Chloroplast</keyword>
<sequence>MIRFYKPYTSGLRTRSISDFFDITKSQPEKTLTCFFQRSKGRNNQGIITSRNRGGGHKRLYRKIDFKRDKLGVLAKVISVEYDPNRNSRISLLHYQDGEKRYILQPRDLLIGEMIVSDFNAPIKVGNCLPLNKIPLGIQIHNIKFNPTKSGQIARSAGCCAQIVARDGNFVSVRLPSGEIRLIKKYCWATIGQVGNVEVINLKFGKAGVMRWLGRTPRVRGVAMNPCDHPHGGGEGKSPIGRKSPVTPWGKPALGQKTRSSKRYSKNYILRSRKA</sequence>
<dbReference type="InterPro" id="IPR022669">
    <property type="entry name" value="Ribosomal_uL2_C"/>
</dbReference>
<dbReference type="SUPFAM" id="SSF50104">
    <property type="entry name" value="Translation proteins SH3-like domain"/>
    <property type="match status" value="1"/>
</dbReference>
<evidence type="ECO:0000259" key="6">
    <source>
        <dbReference type="SMART" id="SM01382"/>
    </source>
</evidence>
<organism evidence="8">
    <name type="scientific">Euglenaformis proxima</name>
    <dbReference type="NCBI Taxonomy" id="299110"/>
    <lineage>
        <taxon>Eukaryota</taxon>
        <taxon>Discoba</taxon>
        <taxon>Euglenozoa</taxon>
        <taxon>Euglenida</taxon>
        <taxon>Spirocuta</taxon>
        <taxon>Euglenophyceae</taxon>
        <taxon>Euglenales</taxon>
        <taxon>Euglenaceae</taxon>
        <taxon>Euglenaformis</taxon>
    </lineage>
</organism>
<keyword evidence="2 4" id="KW-0689">Ribosomal protein</keyword>
<comment type="subunit">
    <text evidence="4">Part of the 50S ribosomal subunit.</text>
</comment>
<evidence type="ECO:0000256" key="3">
    <source>
        <dbReference type="ARBA" id="ARBA00023274"/>
    </source>
</evidence>
<dbReference type="SMART" id="SM01382">
    <property type="entry name" value="Ribosomal_L2_C"/>
    <property type="match status" value="1"/>
</dbReference>
<comment type="subcellular location">
    <subcellularLocation>
        <location evidence="4">Plastid</location>
        <location evidence="4">Chloroplast</location>
    </subcellularLocation>
</comment>
<dbReference type="GO" id="GO:0009507">
    <property type="term" value="C:chloroplast"/>
    <property type="evidence" value="ECO:0007669"/>
    <property type="project" value="UniProtKB-SubCell"/>
</dbReference>
<dbReference type="FunFam" id="2.30.30.30:FF:000001">
    <property type="entry name" value="50S ribosomal protein L2"/>
    <property type="match status" value="1"/>
</dbReference>
<feature type="compositionally biased region" description="Basic residues" evidence="5">
    <location>
        <begin position="259"/>
        <end position="275"/>
    </location>
</feature>
<dbReference type="GO" id="GO:0032543">
    <property type="term" value="P:mitochondrial translation"/>
    <property type="evidence" value="ECO:0007669"/>
    <property type="project" value="TreeGrafter"/>
</dbReference>
<proteinExistence type="inferred from homology"/>
<dbReference type="Gene3D" id="2.30.30.30">
    <property type="match status" value="1"/>
</dbReference>
<dbReference type="SUPFAM" id="SSF50249">
    <property type="entry name" value="Nucleic acid-binding proteins"/>
    <property type="match status" value="1"/>
</dbReference>
<evidence type="ECO:0000313" key="8">
    <source>
        <dbReference type="EMBL" id="AGL12002.1"/>
    </source>
</evidence>
<dbReference type="Gene3D" id="4.10.950.10">
    <property type="entry name" value="Ribosomal protein L2, domain 3"/>
    <property type="match status" value="1"/>
</dbReference>
<dbReference type="GeneID" id="19522592"/>
<comment type="similarity">
    <text evidence="1 4">Belongs to the universal ribosomal protein uL2 family.</text>
</comment>
<dbReference type="InterPro" id="IPR022671">
    <property type="entry name" value="Ribosomal_uL2_CS"/>
</dbReference>
<dbReference type="InterPro" id="IPR014726">
    <property type="entry name" value="Ribosomal_uL2_dom3"/>
</dbReference>
<dbReference type="InterPro" id="IPR012340">
    <property type="entry name" value="NA-bd_OB-fold"/>
</dbReference>
<dbReference type="SMART" id="SM01383">
    <property type="entry name" value="Ribosomal_L2"/>
    <property type="match status" value="1"/>
</dbReference>